<dbReference type="PROSITE" id="PS50011">
    <property type="entry name" value="PROTEIN_KINASE_DOM"/>
    <property type="match status" value="1"/>
</dbReference>
<dbReference type="CDD" id="cd14014">
    <property type="entry name" value="STKc_PknB_like"/>
    <property type="match status" value="1"/>
</dbReference>
<dbReference type="Pfam" id="PF00069">
    <property type="entry name" value="Pkinase"/>
    <property type="match status" value="1"/>
</dbReference>
<evidence type="ECO:0000256" key="2">
    <source>
        <dbReference type="ARBA" id="ARBA00022741"/>
    </source>
</evidence>
<dbReference type="GO" id="GO:0004674">
    <property type="term" value="F:protein serine/threonine kinase activity"/>
    <property type="evidence" value="ECO:0007669"/>
    <property type="project" value="TreeGrafter"/>
</dbReference>
<protein>
    <recommendedName>
        <fullName evidence="6">Protein kinase domain-containing protein</fullName>
    </recommendedName>
</protein>
<reference evidence="7 8" key="1">
    <citation type="submission" date="2018-05" db="EMBL/GenBank/DDBJ databases">
        <title>Lujinxingia marina gen. nov. sp. nov., a new facultative anaerobic member of the class Deltaproteobacteria, and proposal of Lujinxingaceae fam. nov.</title>
        <authorList>
            <person name="Li C.-M."/>
        </authorList>
    </citation>
    <scope>NUCLEOTIDE SEQUENCE [LARGE SCALE GENOMIC DNA]</scope>
    <source>
        <strain evidence="7 8">B210</strain>
    </source>
</reference>
<evidence type="ECO:0000313" key="8">
    <source>
        <dbReference type="Proteomes" id="UP000249169"/>
    </source>
</evidence>
<feature type="compositionally biased region" description="Basic and acidic residues" evidence="5">
    <location>
        <begin position="604"/>
        <end position="626"/>
    </location>
</feature>
<feature type="compositionally biased region" description="Basic and acidic residues" evidence="5">
    <location>
        <begin position="575"/>
        <end position="588"/>
    </location>
</feature>
<dbReference type="PROSITE" id="PS00109">
    <property type="entry name" value="PROTEIN_KINASE_TYR"/>
    <property type="match status" value="1"/>
</dbReference>
<feature type="region of interest" description="Disordered" evidence="5">
    <location>
        <begin position="313"/>
        <end position="345"/>
    </location>
</feature>
<dbReference type="Pfam" id="PF08308">
    <property type="entry name" value="PEGA"/>
    <property type="match status" value="1"/>
</dbReference>
<dbReference type="GO" id="GO:0005524">
    <property type="term" value="F:ATP binding"/>
    <property type="evidence" value="ECO:0007669"/>
    <property type="project" value="UniProtKB-KW"/>
</dbReference>
<keyword evidence="1" id="KW-0808">Transferase</keyword>
<evidence type="ECO:0000256" key="3">
    <source>
        <dbReference type="ARBA" id="ARBA00022777"/>
    </source>
</evidence>
<dbReference type="PANTHER" id="PTHR43289:SF34">
    <property type="entry name" value="SERINE_THREONINE-PROTEIN KINASE YBDM-RELATED"/>
    <property type="match status" value="1"/>
</dbReference>
<gene>
    <name evidence="7" type="ORF">DL240_12590</name>
</gene>
<feature type="domain" description="Protein kinase" evidence="6">
    <location>
        <begin position="16"/>
        <end position="295"/>
    </location>
</feature>
<evidence type="ECO:0000313" key="7">
    <source>
        <dbReference type="EMBL" id="RAL21687.1"/>
    </source>
</evidence>
<comment type="caution">
    <text evidence="7">The sequence shown here is derived from an EMBL/GenBank/DDBJ whole genome shotgun (WGS) entry which is preliminary data.</text>
</comment>
<feature type="region of interest" description="Disordered" evidence="5">
    <location>
        <begin position="554"/>
        <end position="626"/>
    </location>
</feature>
<dbReference type="Gene3D" id="3.30.200.20">
    <property type="entry name" value="Phosphorylase Kinase, domain 1"/>
    <property type="match status" value="1"/>
</dbReference>
<dbReference type="Proteomes" id="UP000249169">
    <property type="component" value="Unassembled WGS sequence"/>
</dbReference>
<evidence type="ECO:0000256" key="5">
    <source>
        <dbReference type="SAM" id="MobiDB-lite"/>
    </source>
</evidence>
<evidence type="ECO:0000256" key="1">
    <source>
        <dbReference type="ARBA" id="ARBA00022679"/>
    </source>
</evidence>
<dbReference type="InterPro" id="IPR008266">
    <property type="entry name" value="Tyr_kinase_AS"/>
</dbReference>
<dbReference type="Gene3D" id="1.10.510.10">
    <property type="entry name" value="Transferase(Phosphotransferase) domain 1"/>
    <property type="match status" value="1"/>
</dbReference>
<dbReference type="InterPro" id="IPR000719">
    <property type="entry name" value="Prot_kinase_dom"/>
</dbReference>
<dbReference type="AlphaFoldDB" id="A0A328C653"/>
<keyword evidence="8" id="KW-1185">Reference proteome</keyword>
<dbReference type="SUPFAM" id="SSF56112">
    <property type="entry name" value="Protein kinase-like (PK-like)"/>
    <property type="match status" value="1"/>
</dbReference>
<dbReference type="PANTHER" id="PTHR43289">
    <property type="entry name" value="MITOGEN-ACTIVATED PROTEIN KINASE KINASE KINASE 20-RELATED"/>
    <property type="match status" value="1"/>
</dbReference>
<sequence length="626" mass="67372">MVQDMAAKFPQKFGPYTLHQLVARGGMAEIYRATMPGIGGFEKTVAIKKILPHLAENDEFITMLIDEANIIVSINHFNIAQVYDLGCIDDTYYIAMEYIHGIDLAHIIKGMARRGQTVPTPHAVYIGSSICAGLHAAHSKTDDQGNPLKIVHRDVSPHNVLLSYAGDVKIIDFGVAKAAVKESHTQHGVIKGKLLYMAPEQANTSDIDGRADLFAAGLVIYKMLTNRLPFEGDNEFQIYNNIMSKEITPPRILNPQVPEVVDQVVMKLLARDPDQRYQDGYAAKQDLDRALHQIAPGYTVNRLSRYIDETFAPGAEQPSAGGSTPGALAPHTPASPAVKTGEHAAAQMDAAFSEDDLDTVNVGAPAIHAQLQAQQANAGFAPPMRATISAADTGEFPAAGAPPATAAADSGTSGRKVPLAAIAAVVMSLVVAVLLALVFQGPPPEDVPADTPQNDAPSEPVALEPAPPELITVEVASIPQGARFFQDGALVGITPITLELPRSEQALTFELKLDGHEERTFRFEPTEDRTFEIDLPTIALAGDTGLTDAALDSEDAAEVVAEAAEPEEETATPRAEPEPEPRREEQVQRPKPKKQRAPRPRPTPKPEPEPEPEPKSDRDDIIDPFG</sequence>
<evidence type="ECO:0000259" key="6">
    <source>
        <dbReference type="PROSITE" id="PS50011"/>
    </source>
</evidence>
<keyword evidence="4" id="KW-0067">ATP-binding</keyword>
<name>A0A328C653_9DELT</name>
<dbReference type="InterPro" id="IPR013229">
    <property type="entry name" value="PEGA"/>
</dbReference>
<keyword evidence="2" id="KW-0547">Nucleotide-binding</keyword>
<accession>A0A328C653</accession>
<organism evidence="7 8">
    <name type="scientific">Lujinxingia litoralis</name>
    <dbReference type="NCBI Taxonomy" id="2211119"/>
    <lineage>
        <taxon>Bacteria</taxon>
        <taxon>Deltaproteobacteria</taxon>
        <taxon>Bradymonadales</taxon>
        <taxon>Lujinxingiaceae</taxon>
        <taxon>Lujinxingia</taxon>
    </lineage>
</organism>
<dbReference type="EMBL" id="QHKO01000005">
    <property type="protein sequence ID" value="RAL21687.1"/>
    <property type="molecule type" value="Genomic_DNA"/>
</dbReference>
<feature type="compositionally biased region" description="Basic residues" evidence="5">
    <location>
        <begin position="590"/>
        <end position="599"/>
    </location>
</feature>
<dbReference type="InterPro" id="IPR011009">
    <property type="entry name" value="Kinase-like_dom_sf"/>
</dbReference>
<evidence type="ECO:0000256" key="4">
    <source>
        <dbReference type="ARBA" id="ARBA00022840"/>
    </source>
</evidence>
<proteinExistence type="predicted"/>
<keyword evidence="3" id="KW-0418">Kinase</keyword>